<evidence type="ECO:0000313" key="1">
    <source>
        <dbReference type="EMBL" id="GGG65684.1"/>
    </source>
</evidence>
<evidence type="ECO:0000313" key="2">
    <source>
        <dbReference type="Proteomes" id="UP000600247"/>
    </source>
</evidence>
<comment type="caution">
    <text evidence="1">The sequence shown here is derived from an EMBL/GenBank/DDBJ whole genome shotgun (WGS) entry which is preliminary data.</text>
</comment>
<sequence length="125" mass="14567">MIENYLNKLGVAVFEIELSEKYILNNDELKGNTLLSEHRLQKWGVQSADPDKFFKKEVSVYKVLVDRIPYKDSITTKQNIYLIIVENEVIGGYVLEDNIYHSLHGETLAEIKGVDYASWKKRWSQ</sequence>
<dbReference type="EMBL" id="BMHY01000003">
    <property type="protein sequence ID" value="GGG65684.1"/>
    <property type="molecule type" value="Genomic_DNA"/>
</dbReference>
<proteinExistence type="predicted"/>
<protein>
    <submittedName>
        <fullName evidence="1">Uncharacterized protein</fullName>
    </submittedName>
</protein>
<reference evidence="1 2" key="1">
    <citation type="journal article" date="2014" name="Int. J. Syst. Evol. Microbiol.">
        <title>Complete genome sequence of Corynebacterium casei LMG S-19264T (=DSM 44701T), isolated from a smear-ripened cheese.</title>
        <authorList>
            <consortium name="US DOE Joint Genome Institute (JGI-PGF)"/>
            <person name="Walter F."/>
            <person name="Albersmeier A."/>
            <person name="Kalinowski J."/>
            <person name="Ruckert C."/>
        </authorList>
    </citation>
    <scope>NUCLEOTIDE SEQUENCE [LARGE SCALE GENOMIC DNA]</scope>
    <source>
        <strain evidence="1 2">CGMCC 1.15286</strain>
    </source>
</reference>
<organism evidence="1 2">
    <name type="scientific">Paenibacillus radicis</name>
    <name type="common">ex Gao et al. 2016</name>
    <dbReference type="NCBI Taxonomy" id="1737354"/>
    <lineage>
        <taxon>Bacteria</taxon>
        <taxon>Bacillati</taxon>
        <taxon>Bacillota</taxon>
        <taxon>Bacilli</taxon>
        <taxon>Bacillales</taxon>
        <taxon>Paenibacillaceae</taxon>
        <taxon>Paenibacillus</taxon>
    </lineage>
</organism>
<dbReference type="RefSeq" id="WP_188888807.1">
    <property type="nucleotide sequence ID" value="NZ_BMHY01000003.1"/>
</dbReference>
<gene>
    <name evidence="1" type="ORF">GCM10010918_19990</name>
</gene>
<dbReference type="AlphaFoldDB" id="A0A917H2X0"/>
<accession>A0A917H2X0</accession>
<name>A0A917H2X0_9BACL</name>
<keyword evidence="2" id="KW-1185">Reference proteome</keyword>
<dbReference type="Proteomes" id="UP000600247">
    <property type="component" value="Unassembled WGS sequence"/>
</dbReference>